<proteinExistence type="predicted"/>
<name>A0A9W8AK00_9FUNG</name>
<feature type="compositionally biased region" description="Basic and acidic residues" evidence="1">
    <location>
        <begin position="74"/>
        <end position="87"/>
    </location>
</feature>
<evidence type="ECO:0000256" key="2">
    <source>
        <dbReference type="SAM" id="SignalP"/>
    </source>
</evidence>
<feature type="compositionally biased region" description="Acidic residues" evidence="1">
    <location>
        <begin position="88"/>
        <end position="98"/>
    </location>
</feature>
<comment type="caution">
    <text evidence="3">The sequence shown here is derived from an EMBL/GenBank/DDBJ whole genome shotgun (WGS) entry which is preliminary data.</text>
</comment>
<organism evidence="3 4">
    <name type="scientific">Tieghemiomyces parasiticus</name>
    <dbReference type="NCBI Taxonomy" id="78921"/>
    <lineage>
        <taxon>Eukaryota</taxon>
        <taxon>Fungi</taxon>
        <taxon>Fungi incertae sedis</taxon>
        <taxon>Zoopagomycota</taxon>
        <taxon>Kickxellomycotina</taxon>
        <taxon>Dimargaritomycetes</taxon>
        <taxon>Dimargaritales</taxon>
        <taxon>Dimargaritaceae</taxon>
        <taxon>Tieghemiomyces</taxon>
    </lineage>
</organism>
<gene>
    <name evidence="3" type="ORF">IWQ60_002128</name>
</gene>
<evidence type="ECO:0000256" key="1">
    <source>
        <dbReference type="SAM" id="MobiDB-lite"/>
    </source>
</evidence>
<dbReference type="Proteomes" id="UP001150569">
    <property type="component" value="Unassembled WGS sequence"/>
</dbReference>
<accession>A0A9W8AK00</accession>
<evidence type="ECO:0000313" key="4">
    <source>
        <dbReference type="Proteomes" id="UP001150569"/>
    </source>
</evidence>
<dbReference type="EMBL" id="JANBPT010000076">
    <property type="protein sequence ID" value="KAJ1928346.1"/>
    <property type="molecule type" value="Genomic_DNA"/>
</dbReference>
<keyword evidence="2" id="KW-0732">Signal</keyword>
<evidence type="ECO:0008006" key="5">
    <source>
        <dbReference type="Google" id="ProtNLM"/>
    </source>
</evidence>
<evidence type="ECO:0000313" key="3">
    <source>
        <dbReference type="EMBL" id="KAJ1928346.1"/>
    </source>
</evidence>
<keyword evidence="4" id="KW-1185">Reference proteome</keyword>
<protein>
    <recommendedName>
        <fullName evidence="5">Secreted protein</fullName>
    </recommendedName>
</protein>
<feature type="signal peptide" evidence="2">
    <location>
        <begin position="1"/>
        <end position="26"/>
    </location>
</feature>
<feature type="chain" id="PRO_5040757465" description="Secreted protein" evidence="2">
    <location>
        <begin position="27"/>
        <end position="155"/>
    </location>
</feature>
<sequence length="155" mass="16963">MRANKTYLTAKVLWGMLACFNLGSEAQPVSGIAADNHRLGHRSIADLSYSPNGVVHHRRHRPVEVKKRAANKKGNSEKKKTNKHNDDSSDDSSDDDGDSNPGPYGDNNALEKINQAQKGYPLSLQDVEEDNKINHSPVRIDMGGGSSDDDDHSTD</sequence>
<dbReference type="AlphaFoldDB" id="A0A9W8AK00"/>
<feature type="region of interest" description="Disordered" evidence="1">
    <location>
        <begin position="50"/>
        <end position="155"/>
    </location>
</feature>
<reference evidence="3" key="1">
    <citation type="submission" date="2022-07" db="EMBL/GenBank/DDBJ databases">
        <title>Phylogenomic reconstructions and comparative analyses of Kickxellomycotina fungi.</title>
        <authorList>
            <person name="Reynolds N.K."/>
            <person name="Stajich J.E."/>
            <person name="Barry K."/>
            <person name="Grigoriev I.V."/>
            <person name="Crous P."/>
            <person name="Smith M.E."/>
        </authorList>
    </citation>
    <scope>NUCLEOTIDE SEQUENCE</scope>
    <source>
        <strain evidence="3">RSA 861</strain>
    </source>
</reference>